<dbReference type="Pfam" id="PF05449">
    <property type="entry name" value="Phage_holin_3_7"/>
    <property type="match status" value="1"/>
</dbReference>
<sequence length="102" mass="11268">MTLPTATALVCLMIAARLLLFARGGAVHRPRAGLFAYLLAVAAGSVGVFELFGLDSRWPQLVLHLTLLLALLAVRGNVVELFRTTDNRQSWLAILLRKEKWI</sequence>
<dbReference type="EMBL" id="CP031968">
    <property type="protein sequence ID" value="AXT47734.1"/>
    <property type="molecule type" value="Genomic_DNA"/>
</dbReference>
<evidence type="ECO:0000256" key="1">
    <source>
        <dbReference type="SAM" id="Phobius"/>
    </source>
</evidence>
<organism evidence="2 3">
    <name type="scientific">Chromobacterium rhizoryzae</name>
    <dbReference type="NCBI Taxonomy" id="1778675"/>
    <lineage>
        <taxon>Bacteria</taxon>
        <taxon>Pseudomonadati</taxon>
        <taxon>Pseudomonadota</taxon>
        <taxon>Betaproteobacteria</taxon>
        <taxon>Neisseriales</taxon>
        <taxon>Chromobacteriaceae</taxon>
        <taxon>Chromobacterium</taxon>
    </lineage>
</organism>
<accession>A0AAD0RU18</accession>
<name>A0AAD0RU18_9NEIS</name>
<dbReference type="Proteomes" id="UP000259465">
    <property type="component" value="Chromosome"/>
</dbReference>
<dbReference type="KEGG" id="crz:D1345_16800"/>
<reference evidence="2 3" key="1">
    <citation type="submission" date="2018-08" db="EMBL/GenBank/DDBJ databases">
        <title>Complete genome sequence of JP2-74.</title>
        <authorList>
            <person name="Wu L."/>
        </authorList>
    </citation>
    <scope>NUCLEOTIDE SEQUENCE [LARGE SCALE GENOMIC DNA]</scope>
    <source>
        <strain evidence="2 3">JP2-74</strain>
    </source>
</reference>
<evidence type="ECO:0000313" key="2">
    <source>
        <dbReference type="EMBL" id="AXT47734.1"/>
    </source>
</evidence>
<dbReference type="InterPro" id="IPR008473">
    <property type="entry name" value="Phage_holin_3_7"/>
</dbReference>
<feature type="transmembrane region" description="Helical" evidence="1">
    <location>
        <begin position="6"/>
        <end position="22"/>
    </location>
</feature>
<keyword evidence="1" id="KW-1133">Transmembrane helix</keyword>
<keyword evidence="3" id="KW-1185">Reference proteome</keyword>
<evidence type="ECO:0000313" key="3">
    <source>
        <dbReference type="Proteomes" id="UP000259465"/>
    </source>
</evidence>
<gene>
    <name evidence="2" type="ORF">D1345_16800</name>
</gene>
<dbReference type="AlphaFoldDB" id="A0AAD0RU18"/>
<feature type="transmembrane region" description="Helical" evidence="1">
    <location>
        <begin position="34"/>
        <end position="52"/>
    </location>
</feature>
<dbReference type="RefSeq" id="WP_118268202.1">
    <property type="nucleotide sequence ID" value="NZ_CP031968.1"/>
</dbReference>
<feature type="transmembrane region" description="Helical" evidence="1">
    <location>
        <begin position="58"/>
        <end position="78"/>
    </location>
</feature>
<protein>
    <submittedName>
        <fullName evidence="2">Phage holin family protein</fullName>
    </submittedName>
</protein>
<keyword evidence="1" id="KW-0812">Transmembrane</keyword>
<proteinExistence type="predicted"/>
<keyword evidence="1" id="KW-0472">Membrane</keyword>